<dbReference type="OrthoDB" id="244286at2759"/>
<keyword evidence="3" id="KW-1185">Reference proteome</keyword>
<feature type="compositionally biased region" description="Basic and acidic residues" evidence="1">
    <location>
        <begin position="1"/>
        <end position="16"/>
    </location>
</feature>
<evidence type="ECO:0000313" key="2">
    <source>
        <dbReference type="EMBL" id="RNF16574.1"/>
    </source>
</evidence>
<proteinExistence type="predicted"/>
<organism evidence="2 3">
    <name type="scientific">Trypanosoma conorhini</name>
    <dbReference type="NCBI Taxonomy" id="83891"/>
    <lineage>
        <taxon>Eukaryota</taxon>
        <taxon>Discoba</taxon>
        <taxon>Euglenozoa</taxon>
        <taxon>Kinetoplastea</taxon>
        <taxon>Metakinetoplastina</taxon>
        <taxon>Trypanosomatida</taxon>
        <taxon>Trypanosomatidae</taxon>
        <taxon>Trypanosoma</taxon>
    </lineage>
</organism>
<comment type="caution">
    <text evidence="2">The sequence shown here is derived from an EMBL/GenBank/DDBJ whole genome shotgun (WGS) entry which is preliminary data.</text>
</comment>
<sequence length="153" mass="17331">MGSSTDAKEDAVEDRRGVRRRLSSPKRGIEETEKRRPQRPASAPLSAREVVPPVSPFEKKAVSGPFFIITEEVAWRKEVGGANSSPFAEAERCWEEHRATGKIHHEPPWRLCAAAEDNREQPYSLQWLDTVELPPLQELVKKVCSEGETRRLC</sequence>
<feature type="region of interest" description="Disordered" evidence="1">
    <location>
        <begin position="1"/>
        <end position="51"/>
    </location>
</feature>
<reference evidence="2 3" key="1">
    <citation type="journal article" date="2018" name="BMC Genomics">
        <title>Genomic comparison of Trypanosoma conorhini and Trypanosoma rangeli to Trypanosoma cruzi strains of high and low virulence.</title>
        <authorList>
            <person name="Bradwell K.R."/>
            <person name="Koparde V.N."/>
            <person name="Matveyev A.V."/>
            <person name="Serrano M.G."/>
            <person name="Alves J.M."/>
            <person name="Parikh H."/>
            <person name="Huang B."/>
            <person name="Lee V."/>
            <person name="Espinosa-Alvarez O."/>
            <person name="Ortiz P.A."/>
            <person name="Costa-Martins A.G."/>
            <person name="Teixeira M.M."/>
            <person name="Buck G.A."/>
        </authorList>
    </citation>
    <scope>NUCLEOTIDE SEQUENCE [LARGE SCALE GENOMIC DNA]</scope>
    <source>
        <strain evidence="2 3">025E</strain>
    </source>
</reference>
<evidence type="ECO:0000256" key="1">
    <source>
        <dbReference type="SAM" id="MobiDB-lite"/>
    </source>
</evidence>
<dbReference type="RefSeq" id="XP_029227849.1">
    <property type="nucleotide sequence ID" value="XM_029372032.1"/>
</dbReference>
<accession>A0A3R7KWK8</accession>
<protein>
    <submittedName>
        <fullName evidence="2">Uncharacterized protein</fullName>
    </submittedName>
</protein>
<dbReference type="Proteomes" id="UP000284403">
    <property type="component" value="Unassembled WGS sequence"/>
</dbReference>
<gene>
    <name evidence="2" type="ORF">Tco025E_05129</name>
</gene>
<dbReference type="EMBL" id="MKKU01000289">
    <property type="protein sequence ID" value="RNF16574.1"/>
    <property type="molecule type" value="Genomic_DNA"/>
</dbReference>
<name>A0A3R7KWK8_9TRYP</name>
<dbReference type="AlphaFoldDB" id="A0A3R7KWK8"/>
<evidence type="ECO:0000313" key="3">
    <source>
        <dbReference type="Proteomes" id="UP000284403"/>
    </source>
</evidence>
<dbReference type="GeneID" id="40318740"/>